<reference evidence="11" key="1">
    <citation type="journal article" date="2019" name="Int. J. Syst. Evol. Microbiol.">
        <title>The Global Catalogue of Microorganisms (GCM) 10K type strain sequencing project: providing services to taxonomists for standard genome sequencing and annotation.</title>
        <authorList>
            <consortium name="The Broad Institute Genomics Platform"/>
            <consortium name="The Broad Institute Genome Sequencing Center for Infectious Disease"/>
            <person name="Wu L."/>
            <person name="Ma J."/>
        </authorList>
    </citation>
    <scope>NUCLEOTIDE SEQUENCE [LARGE SCALE GENOMIC DNA]</scope>
    <source>
        <strain evidence="11">NBRC 111756</strain>
    </source>
</reference>
<dbReference type="EMBL" id="JBHSWE010000001">
    <property type="protein sequence ID" value="MFC6671399.1"/>
    <property type="molecule type" value="Genomic_DNA"/>
</dbReference>
<comment type="function">
    <text evidence="8">Involved in the cellular defense against the biological effects of O6-methylguanine (O6-MeG) and O4-methylthymine (O4-MeT) in DNA. Repairs the methylated nucleobase in DNA by stoichiometrically transferring the methyl group to a cysteine residue in the enzyme. This is a suicide reaction: the enzyme is irreversibly inactivated.</text>
</comment>
<dbReference type="CDD" id="cd06445">
    <property type="entry name" value="ATase"/>
    <property type="match status" value="1"/>
</dbReference>
<dbReference type="InterPro" id="IPR014048">
    <property type="entry name" value="MethylDNA_cys_MeTrfase_DNA-bd"/>
</dbReference>
<dbReference type="SUPFAM" id="SSF46767">
    <property type="entry name" value="Methylated DNA-protein cysteine methyltransferase, C-terminal domain"/>
    <property type="match status" value="1"/>
</dbReference>
<dbReference type="InterPro" id="IPR001497">
    <property type="entry name" value="MethylDNA_cys_MeTrfase_AS"/>
</dbReference>
<evidence type="ECO:0000256" key="5">
    <source>
        <dbReference type="ARBA" id="ARBA00022763"/>
    </source>
</evidence>
<evidence type="ECO:0000313" key="11">
    <source>
        <dbReference type="Proteomes" id="UP001596422"/>
    </source>
</evidence>
<dbReference type="EC" id="2.1.1.63" evidence="8"/>
<keyword evidence="3 8" id="KW-0489">Methyltransferase</keyword>
<comment type="subcellular location">
    <subcellularLocation>
        <location evidence="8">Cytoplasm</location>
    </subcellularLocation>
</comment>
<dbReference type="InterPro" id="IPR036217">
    <property type="entry name" value="MethylDNA_cys_MeTrfase_DNAb"/>
</dbReference>
<evidence type="ECO:0000256" key="3">
    <source>
        <dbReference type="ARBA" id="ARBA00022603"/>
    </source>
</evidence>
<dbReference type="Gene3D" id="1.10.10.10">
    <property type="entry name" value="Winged helix-like DNA-binding domain superfamily/Winged helix DNA-binding domain"/>
    <property type="match status" value="1"/>
</dbReference>
<sequence length="162" mass="18010">MIQYCEFDSPFGPMLARAEQARLTGLWRRGQKYCPQPQEDWQPAPALPLFSILQTQLHDYATGLRRTFELPLSFSGSDFQCRVWQALLTIPPGETRSYSALAQSIGKPTAVRAVAAAVGRNPLLILVPCHRIVGRAGHLTGFAAGLDLKRRLLQLEQTPSRP</sequence>
<dbReference type="GO" id="GO:0032259">
    <property type="term" value="P:methylation"/>
    <property type="evidence" value="ECO:0007669"/>
    <property type="project" value="UniProtKB-KW"/>
</dbReference>
<evidence type="ECO:0000256" key="6">
    <source>
        <dbReference type="ARBA" id="ARBA00023204"/>
    </source>
</evidence>
<dbReference type="HAMAP" id="MF_00772">
    <property type="entry name" value="OGT"/>
    <property type="match status" value="1"/>
</dbReference>
<dbReference type="PANTHER" id="PTHR10815">
    <property type="entry name" value="METHYLATED-DNA--PROTEIN-CYSTEINE METHYLTRANSFERASE"/>
    <property type="match status" value="1"/>
</dbReference>
<comment type="catalytic activity">
    <reaction evidence="7 8">
        <text>a 6-O-methyl-2'-deoxyguanosine in DNA + L-cysteinyl-[protein] = S-methyl-L-cysteinyl-[protein] + a 2'-deoxyguanosine in DNA</text>
        <dbReference type="Rhea" id="RHEA:24000"/>
        <dbReference type="Rhea" id="RHEA-COMP:10131"/>
        <dbReference type="Rhea" id="RHEA-COMP:10132"/>
        <dbReference type="Rhea" id="RHEA-COMP:11367"/>
        <dbReference type="Rhea" id="RHEA-COMP:11368"/>
        <dbReference type="ChEBI" id="CHEBI:29950"/>
        <dbReference type="ChEBI" id="CHEBI:82612"/>
        <dbReference type="ChEBI" id="CHEBI:85445"/>
        <dbReference type="ChEBI" id="CHEBI:85448"/>
        <dbReference type="EC" id="2.1.1.63"/>
    </reaction>
</comment>
<dbReference type="PROSITE" id="PS00374">
    <property type="entry name" value="MGMT"/>
    <property type="match status" value="1"/>
</dbReference>
<dbReference type="GO" id="GO:0003908">
    <property type="term" value="F:methylated-DNA-[protein]-cysteine S-methyltransferase activity"/>
    <property type="evidence" value="ECO:0007669"/>
    <property type="project" value="UniProtKB-EC"/>
</dbReference>
<organism evidence="10 11">
    <name type="scientific">Marinobacterium aestuariivivens</name>
    <dbReference type="NCBI Taxonomy" id="1698799"/>
    <lineage>
        <taxon>Bacteria</taxon>
        <taxon>Pseudomonadati</taxon>
        <taxon>Pseudomonadota</taxon>
        <taxon>Gammaproteobacteria</taxon>
        <taxon>Oceanospirillales</taxon>
        <taxon>Oceanospirillaceae</taxon>
        <taxon>Marinobacterium</taxon>
    </lineage>
</organism>
<evidence type="ECO:0000256" key="7">
    <source>
        <dbReference type="ARBA" id="ARBA00049348"/>
    </source>
</evidence>
<evidence type="ECO:0000256" key="8">
    <source>
        <dbReference type="HAMAP-Rule" id="MF_00772"/>
    </source>
</evidence>
<feature type="domain" description="Methylated-DNA-[protein]-cysteine S-methyltransferase DNA binding" evidence="9">
    <location>
        <begin position="78"/>
        <end position="157"/>
    </location>
</feature>
<dbReference type="InterPro" id="IPR036631">
    <property type="entry name" value="MGMT_N_sf"/>
</dbReference>
<dbReference type="InterPro" id="IPR023546">
    <property type="entry name" value="MGMT"/>
</dbReference>
<dbReference type="NCBIfam" id="TIGR00589">
    <property type="entry name" value="ogt"/>
    <property type="match status" value="1"/>
</dbReference>
<comment type="caution">
    <text evidence="10">The sequence shown here is derived from an EMBL/GenBank/DDBJ whole genome shotgun (WGS) entry which is preliminary data.</text>
</comment>
<proteinExistence type="inferred from homology"/>
<evidence type="ECO:0000313" key="10">
    <source>
        <dbReference type="EMBL" id="MFC6671399.1"/>
    </source>
</evidence>
<dbReference type="InterPro" id="IPR036388">
    <property type="entry name" value="WH-like_DNA-bd_sf"/>
</dbReference>
<comment type="catalytic activity">
    <reaction evidence="1 8">
        <text>a 4-O-methyl-thymidine in DNA + L-cysteinyl-[protein] = a thymidine in DNA + S-methyl-L-cysteinyl-[protein]</text>
        <dbReference type="Rhea" id="RHEA:53428"/>
        <dbReference type="Rhea" id="RHEA-COMP:10131"/>
        <dbReference type="Rhea" id="RHEA-COMP:10132"/>
        <dbReference type="Rhea" id="RHEA-COMP:13555"/>
        <dbReference type="Rhea" id="RHEA-COMP:13556"/>
        <dbReference type="ChEBI" id="CHEBI:29950"/>
        <dbReference type="ChEBI" id="CHEBI:82612"/>
        <dbReference type="ChEBI" id="CHEBI:137386"/>
        <dbReference type="ChEBI" id="CHEBI:137387"/>
        <dbReference type="EC" id="2.1.1.63"/>
    </reaction>
</comment>
<name>A0ABW2A287_9GAMM</name>
<dbReference type="PANTHER" id="PTHR10815:SF5">
    <property type="entry name" value="METHYLATED-DNA--PROTEIN-CYSTEINE METHYLTRANSFERASE"/>
    <property type="match status" value="1"/>
</dbReference>
<dbReference type="Pfam" id="PF01035">
    <property type="entry name" value="DNA_binding_1"/>
    <property type="match status" value="1"/>
</dbReference>
<comment type="miscellaneous">
    <text evidence="8">This enzyme catalyzes only one turnover and therefore is not strictly catalytic. According to one definition, an enzyme is a biocatalyst that acts repeatedly and over many reaction cycles.</text>
</comment>
<dbReference type="Proteomes" id="UP001596422">
    <property type="component" value="Unassembled WGS sequence"/>
</dbReference>
<dbReference type="RefSeq" id="WP_379909912.1">
    <property type="nucleotide sequence ID" value="NZ_JBHSWE010000001.1"/>
</dbReference>
<evidence type="ECO:0000256" key="4">
    <source>
        <dbReference type="ARBA" id="ARBA00022679"/>
    </source>
</evidence>
<evidence type="ECO:0000259" key="9">
    <source>
        <dbReference type="Pfam" id="PF01035"/>
    </source>
</evidence>
<feature type="active site" description="Nucleophile; methyl group acceptor" evidence="8">
    <location>
        <position position="129"/>
    </location>
</feature>
<evidence type="ECO:0000256" key="2">
    <source>
        <dbReference type="ARBA" id="ARBA00022490"/>
    </source>
</evidence>
<dbReference type="Gene3D" id="3.30.160.70">
    <property type="entry name" value="Methylated DNA-protein cysteine methyltransferase domain"/>
    <property type="match status" value="1"/>
</dbReference>
<keyword evidence="5 8" id="KW-0227">DNA damage</keyword>
<keyword evidence="2 8" id="KW-0963">Cytoplasm</keyword>
<keyword evidence="6 8" id="KW-0234">DNA repair</keyword>
<dbReference type="SUPFAM" id="SSF53155">
    <property type="entry name" value="Methylated DNA-protein cysteine methyltransferase domain"/>
    <property type="match status" value="1"/>
</dbReference>
<protein>
    <recommendedName>
        <fullName evidence="8">Methylated-DNA--protein-cysteine methyltransferase</fullName>
        <ecNumber evidence="8">2.1.1.63</ecNumber>
    </recommendedName>
    <alternativeName>
        <fullName evidence="8">6-O-methylguanine-DNA methyltransferase</fullName>
        <shortName evidence="8">MGMT</shortName>
    </alternativeName>
    <alternativeName>
        <fullName evidence="8">O-6-methylguanine-DNA-alkyltransferase</fullName>
    </alternativeName>
</protein>
<gene>
    <name evidence="10" type="ORF">ACFQDL_15950</name>
</gene>
<keyword evidence="11" id="KW-1185">Reference proteome</keyword>
<comment type="similarity">
    <text evidence="8">Belongs to the MGMT family.</text>
</comment>
<evidence type="ECO:0000256" key="1">
    <source>
        <dbReference type="ARBA" id="ARBA00001286"/>
    </source>
</evidence>
<accession>A0ABW2A287</accession>
<keyword evidence="4 8" id="KW-0808">Transferase</keyword>